<evidence type="ECO:0000256" key="16">
    <source>
        <dbReference type="SAM" id="MobiDB-lite"/>
    </source>
</evidence>
<evidence type="ECO:0000256" key="12">
    <source>
        <dbReference type="ARBA" id="ARBA00023163"/>
    </source>
</evidence>
<evidence type="ECO:0000313" key="19">
    <source>
        <dbReference type="EMBL" id="KAA8594868.1"/>
    </source>
</evidence>
<keyword evidence="3" id="KW-1017">Isopeptide bond</keyword>
<dbReference type="InterPro" id="IPR011333">
    <property type="entry name" value="SKP1/BTB/POZ_sf"/>
</dbReference>
<comment type="caution">
    <text evidence="19">The sequence shown here is derived from an EMBL/GenBank/DDBJ whole genome shotgun (WGS) entry which is preliminary data.</text>
</comment>
<dbReference type="GO" id="GO:0005634">
    <property type="term" value="C:nucleus"/>
    <property type="evidence" value="ECO:0007669"/>
    <property type="project" value="UniProtKB-SubCell"/>
</dbReference>
<evidence type="ECO:0000256" key="1">
    <source>
        <dbReference type="ARBA" id="ARBA00003767"/>
    </source>
</evidence>
<protein>
    <recommendedName>
        <fullName evidence="14">Zinc finger and BTB domain-containing protein 5</fullName>
    </recommendedName>
</protein>
<evidence type="ECO:0000256" key="2">
    <source>
        <dbReference type="ARBA" id="ARBA00004123"/>
    </source>
</evidence>
<dbReference type="AlphaFoldDB" id="A0A5J5DNT9"/>
<feature type="region of interest" description="Disordered" evidence="16">
    <location>
        <begin position="245"/>
        <end position="269"/>
    </location>
</feature>
<comment type="subcellular location">
    <subcellularLocation>
        <location evidence="2">Nucleus</location>
    </subcellularLocation>
</comment>
<feature type="compositionally biased region" description="Polar residues" evidence="16">
    <location>
        <begin position="310"/>
        <end position="320"/>
    </location>
</feature>
<keyword evidence="4" id="KW-0597">Phosphoprotein</keyword>
<dbReference type="PROSITE" id="PS00028">
    <property type="entry name" value="ZINC_FINGER_C2H2_1"/>
    <property type="match status" value="1"/>
</dbReference>
<feature type="compositionally biased region" description="Low complexity" evidence="16">
    <location>
        <begin position="160"/>
        <end position="170"/>
    </location>
</feature>
<feature type="region of interest" description="Disordered" evidence="16">
    <location>
        <begin position="135"/>
        <end position="170"/>
    </location>
</feature>
<feature type="compositionally biased region" description="Basic and acidic residues" evidence="16">
    <location>
        <begin position="364"/>
        <end position="374"/>
    </location>
</feature>
<dbReference type="InterPro" id="IPR050457">
    <property type="entry name" value="ZnFinger_BTB_dom_contain"/>
</dbReference>
<dbReference type="PROSITE" id="PS50157">
    <property type="entry name" value="ZINC_FINGER_C2H2_2"/>
    <property type="match status" value="2"/>
</dbReference>
<evidence type="ECO:0000256" key="10">
    <source>
        <dbReference type="ARBA" id="ARBA00023015"/>
    </source>
</evidence>
<evidence type="ECO:0000256" key="14">
    <source>
        <dbReference type="ARBA" id="ARBA00074850"/>
    </source>
</evidence>
<dbReference type="GO" id="GO:0000978">
    <property type="term" value="F:RNA polymerase II cis-regulatory region sequence-specific DNA binding"/>
    <property type="evidence" value="ECO:0007669"/>
    <property type="project" value="TreeGrafter"/>
</dbReference>
<dbReference type="SMART" id="SM00355">
    <property type="entry name" value="ZnF_C2H2"/>
    <property type="match status" value="2"/>
</dbReference>
<gene>
    <name evidence="19" type="ORF">FQN60_012003</name>
</gene>
<dbReference type="InterPro" id="IPR036236">
    <property type="entry name" value="Znf_C2H2_sf"/>
</dbReference>
<evidence type="ECO:0000256" key="7">
    <source>
        <dbReference type="ARBA" id="ARBA00022771"/>
    </source>
</evidence>
<evidence type="ECO:0000256" key="3">
    <source>
        <dbReference type="ARBA" id="ARBA00022499"/>
    </source>
</evidence>
<keyword evidence="11" id="KW-0238">DNA-binding</keyword>
<evidence type="ECO:0000256" key="11">
    <source>
        <dbReference type="ARBA" id="ARBA00023125"/>
    </source>
</evidence>
<evidence type="ECO:0000313" key="20">
    <source>
        <dbReference type="Proteomes" id="UP000327493"/>
    </source>
</evidence>
<dbReference type="CDD" id="cd18196">
    <property type="entry name" value="BTB_POZ_ZBTB5"/>
    <property type="match status" value="1"/>
</dbReference>
<dbReference type="SMART" id="SM00225">
    <property type="entry name" value="BTB"/>
    <property type="match status" value="1"/>
</dbReference>
<name>A0A5J5DNT9_9PERO</name>
<evidence type="ECO:0000256" key="9">
    <source>
        <dbReference type="ARBA" id="ARBA00022843"/>
    </source>
</evidence>
<feature type="domain" description="C2H2-type" evidence="18">
    <location>
        <begin position="709"/>
        <end position="730"/>
    </location>
</feature>
<feature type="domain" description="BTB" evidence="17">
    <location>
        <begin position="36"/>
        <end position="105"/>
    </location>
</feature>
<keyword evidence="9" id="KW-0832">Ubl conjugation</keyword>
<dbReference type="SUPFAM" id="SSF57667">
    <property type="entry name" value="beta-beta-alpha zinc fingers"/>
    <property type="match status" value="1"/>
</dbReference>
<dbReference type="Gene3D" id="3.30.710.10">
    <property type="entry name" value="Potassium Channel Kv1.1, Chain A"/>
    <property type="match status" value="1"/>
</dbReference>
<dbReference type="FunFam" id="3.30.160.60:FF:000250">
    <property type="entry name" value="zinc finger protein 197 isoform X1"/>
    <property type="match status" value="1"/>
</dbReference>
<evidence type="ECO:0000256" key="15">
    <source>
        <dbReference type="PROSITE-ProRule" id="PRU00042"/>
    </source>
</evidence>
<evidence type="ECO:0000256" key="8">
    <source>
        <dbReference type="ARBA" id="ARBA00022833"/>
    </source>
</evidence>
<feature type="region of interest" description="Disordered" evidence="16">
    <location>
        <begin position="503"/>
        <end position="560"/>
    </location>
</feature>
<proteinExistence type="predicted"/>
<dbReference type="InterPro" id="IPR013087">
    <property type="entry name" value="Znf_C2H2_type"/>
</dbReference>
<keyword evidence="13" id="KW-0539">Nucleus</keyword>
<dbReference type="PANTHER" id="PTHR46105:SF5">
    <property type="entry name" value="ZINC FINGER AND BTB DOMAIN-CONTAINING PROTEIN 44 ISOFORM X1"/>
    <property type="match status" value="1"/>
</dbReference>
<evidence type="ECO:0000256" key="13">
    <source>
        <dbReference type="ARBA" id="ARBA00023242"/>
    </source>
</evidence>
<dbReference type="InterPro" id="IPR000210">
    <property type="entry name" value="BTB/POZ_dom"/>
</dbReference>
<keyword evidence="12" id="KW-0804">Transcription</keyword>
<keyword evidence="10" id="KW-0805">Transcription regulation</keyword>
<keyword evidence="8" id="KW-0862">Zinc</keyword>
<evidence type="ECO:0000259" key="18">
    <source>
        <dbReference type="PROSITE" id="PS50157"/>
    </source>
</evidence>
<dbReference type="PROSITE" id="PS50097">
    <property type="entry name" value="BTB"/>
    <property type="match status" value="1"/>
</dbReference>
<dbReference type="SUPFAM" id="SSF54695">
    <property type="entry name" value="POZ domain"/>
    <property type="match status" value="1"/>
</dbReference>
<feature type="domain" description="C2H2-type" evidence="18">
    <location>
        <begin position="681"/>
        <end position="708"/>
    </location>
</feature>
<dbReference type="GO" id="GO:0008270">
    <property type="term" value="F:zinc ion binding"/>
    <property type="evidence" value="ECO:0007669"/>
    <property type="project" value="UniProtKB-KW"/>
</dbReference>
<feature type="compositionally biased region" description="Polar residues" evidence="16">
    <location>
        <begin position="410"/>
        <end position="423"/>
    </location>
</feature>
<dbReference type="Pfam" id="PF00651">
    <property type="entry name" value="BTB"/>
    <property type="match status" value="1"/>
</dbReference>
<dbReference type="OrthoDB" id="8117402at2759"/>
<keyword evidence="20" id="KW-1185">Reference proteome</keyword>
<dbReference type="GO" id="GO:0000981">
    <property type="term" value="F:DNA-binding transcription factor activity, RNA polymerase II-specific"/>
    <property type="evidence" value="ECO:0007669"/>
    <property type="project" value="TreeGrafter"/>
</dbReference>
<evidence type="ECO:0000256" key="4">
    <source>
        <dbReference type="ARBA" id="ARBA00022553"/>
    </source>
</evidence>
<feature type="compositionally biased region" description="Gly residues" evidence="16">
    <location>
        <begin position="550"/>
        <end position="560"/>
    </location>
</feature>
<dbReference type="FunFam" id="3.30.710.10:FF:000061">
    <property type="entry name" value="Zinc finger and BTB domain-containing protein 5"/>
    <property type="match status" value="1"/>
</dbReference>
<sequence length="745" mass="79897">MGIKGKHSATLTMDFPGHFKQIFQQLNYQRVHGQLCDCVIVVGSRHFKAHRSVLAACSTHFRALFTVAEGDASMNMIQLDSEVVTAEAFAALVDMMYTSTLMLGESNVMDMLLAASHLHLNNVVKACKHYLTTRTLPMSPSSDRSTHHHPQLEQQRHRQQQQQQQQLQQQVADVAVNPTLAANANLAANTATSKLQRSFLLQQLGLSLVSSALGGMEEDRVGNVVGSSGVEQRASFPIRRFQKRKPALALSEERPRQRQRPSAPNLGLLGEAGLNLEREEGALLSPDSHKMEDDSKLDAAITGLVGVSQDDPQMPSQSDSGHCEEENLGRMQGGVRKEEAMEEQDHQVNRAGGKNKEEEEAEEQEQKVVVKREPLSSPEPTDEISDVTSQAESGGQEEEKAELSPESSDRSFTTEPQHSSDSLLQPLLKSSMGGGAGVEGGFGCNSGLGAKPGFSISSFLSPKDFGRGGAGLVAGEDDLPNTTTGDVVAHHFLLRQEAAGSSGSASSSLLKTGPLSGENRNSFGDNLHADSPFLRPLHDGLGNSRRSGESGSGGCGGGDPFGLDFQRSSLGLHSLGRMSRGAGGVTATAPGYPGYRRIAPKMTTGMGGEEGVAGVLQDAASSSSSLASPLLLNENGGYEMNNGRPTSLPPQLTRASADVLSKCKKALSEHNVLVVEGARKYACKICCKTFLTLTDCKKHIRVHTGEKPYACLKCGKRFSQSSHLYKHCKTTCLRWQNSNMSNALL</sequence>
<evidence type="ECO:0000256" key="6">
    <source>
        <dbReference type="ARBA" id="ARBA00022737"/>
    </source>
</evidence>
<accession>A0A5J5DNT9</accession>
<feature type="compositionally biased region" description="Basic and acidic residues" evidence="16">
    <location>
        <begin position="397"/>
        <end position="409"/>
    </location>
</feature>
<feature type="compositionally biased region" description="Basic and acidic residues" evidence="16">
    <location>
        <begin position="335"/>
        <end position="348"/>
    </location>
</feature>
<feature type="region of interest" description="Disordered" evidence="16">
    <location>
        <begin position="307"/>
        <end position="431"/>
    </location>
</feature>
<organism evidence="19 20">
    <name type="scientific">Etheostoma spectabile</name>
    <name type="common">orangethroat darter</name>
    <dbReference type="NCBI Taxonomy" id="54343"/>
    <lineage>
        <taxon>Eukaryota</taxon>
        <taxon>Metazoa</taxon>
        <taxon>Chordata</taxon>
        <taxon>Craniata</taxon>
        <taxon>Vertebrata</taxon>
        <taxon>Euteleostomi</taxon>
        <taxon>Actinopterygii</taxon>
        <taxon>Neopterygii</taxon>
        <taxon>Teleostei</taxon>
        <taxon>Neoteleostei</taxon>
        <taxon>Acanthomorphata</taxon>
        <taxon>Eupercaria</taxon>
        <taxon>Perciformes</taxon>
        <taxon>Percoidei</taxon>
        <taxon>Percidae</taxon>
        <taxon>Etheostomatinae</taxon>
        <taxon>Etheostoma</taxon>
    </lineage>
</organism>
<keyword evidence="7 15" id="KW-0863">Zinc-finger</keyword>
<evidence type="ECO:0000256" key="5">
    <source>
        <dbReference type="ARBA" id="ARBA00022723"/>
    </source>
</evidence>
<keyword evidence="5" id="KW-0479">Metal-binding</keyword>
<reference evidence="19 20" key="1">
    <citation type="submission" date="2019-08" db="EMBL/GenBank/DDBJ databases">
        <title>A chromosome-level genome assembly, high-density linkage maps, and genome scans reveal the genomic architecture of hybrid incompatibilities underlying speciation via character displacement in darters (Percidae: Etheostominae).</title>
        <authorList>
            <person name="Moran R.L."/>
            <person name="Catchen J.M."/>
            <person name="Fuller R.C."/>
        </authorList>
    </citation>
    <scope>NUCLEOTIDE SEQUENCE [LARGE SCALE GENOMIC DNA]</scope>
    <source>
        <strain evidence="19">EspeVRDwgs_2016</strain>
        <tissue evidence="19">Muscle</tissue>
    </source>
</reference>
<dbReference type="EMBL" id="VOFY01000002">
    <property type="protein sequence ID" value="KAA8594868.1"/>
    <property type="molecule type" value="Genomic_DNA"/>
</dbReference>
<dbReference type="Gene3D" id="3.30.160.60">
    <property type="entry name" value="Classic Zinc Finger"/>
    <property type="match status" value="2"/>
</dbReference>
<feature type="region of interest" description="Disordered" evidence="16">
    <location>
        <begin position="576"/>
        <end position="595"/>
    </location>
</feature>
<dbReference type="Proteomes" id="UP000327493">
    <property type="component" value="Chromosome 2"/>
</dbReference>
<dbReference type="PANTHER" id="PTHR46105">
    <property type="entry name" value="AGAP004733-PA"/>
    <property type="match status" value="1"/>
</dbReference>
<comment type="function">
    <text evidence="1">May be involved in transcriptional regulation.</text>
</comment>
<keyword evidence="6" id="KW-0677">Repeat</keyword>
<evidence type="ECO:0000259" key="17">
    <source>
        <dbReference type="PROSITE" id="PS50097"/>
    </source>
</evidence>